<keyword evidence="5" id="KW-1185">Reference proteome</keyword>
<dbReference type="OrthoDB" id="3693137at2759"/>
<feature type="region of interest" description="Disordered" evidence="1">
    <location>
        <begin position="62"/>
        <end position="107"/>
    </location>
</feature>
<evidence type="ECO:0000313" key="4">
    <source>
        <dbReference type="Proteomes" id="UP000245464"/>
    </source>
</evidence>
<dbReference type="AlphaFoldDB" id="A0A2W1DFH9"/>
<evidence type="ECO:0000313" key="5">
    <source>
        <dbReference type="Proteomes" id="UP000249757"/>
    </source>
</evidence>
<comment type="caution">
    <text evidence="2">The sequence shown here is derived from an EMBL/GenBank/DDBJ whole genome shotgun (WGS) entry which is preliminary data.</text>
</comment>
<dbReference type="EMBL" id="NRDI02000011">
    <property type="protein sequence ID" value="KAI1512695.1"/>
    <property type="molecule type" value="Genomic_DNA"/>
</dbReference>
<feature type="compositionally biased region" description="Basic residues" evidence="1">
    <location>
        <begin position="91"/>
        <end position="107"/>
    </location>
</feature>
<evidence type="ECO:0000256" key="1">
    <source>
        <dbReference type="SAM" id="MobiDB-lite"/>
    </source>
</evidence>
<reference evidence="3" key="2">
    <citation type="submission" date="2021-05" db="EMBL/GenBank/DDBJ databases">
        <authorList>
            <person name="Moolhuijzen P.M."/>
            <person name="Moffat C.S."/>
        </authorList>
    </citation>
    <scope>NUCLEOTIDE SEQUENCE</scope>
    <source>
        <strain evidence="3">86-124</strain>
    </source>
</reference>
<reference evidence="2" key="1">
    <citation type="journal article" date="2018" name="BMC Genomics">
        <title>Comparative genomics of the wheat fungal pathogen Pyrenophora tritici-repentis reveals chromosomal variations and genome plasticity.</title>
        <authorList>
            <person name="Moolhuijzen P."/>
            <person name="See P.T."/>
            <person name="Hane J.K."/>
            <person name="Shi G."/>
            <person name="Liu Z."/>
            <person name="Oliver R.P."/>
            <person name="Moffat C.S."/>
        </authorList>
    </citation>
    <scope>NUCLEOTIDE SEQUENCE [LARGE SCALE GENOMIC DNA]</scope>
    <source>
        <strain evidence="2">M4</strain>
    </source>
</reference>
<proteinExistence type="predicted"/>
<evidence type="ECO:0000313" key="2">
    <source>
        <dbReference type="EMBL" id="KAF7565644.1"/>
    </source>
</evidence>
<reference evidence="5" key="4">
    <citation type="journal article" date="2022" name="Microb. Genom.">
        <title>A global pangenome for the wheat fungal pathogen Pyrenophora tritici-repentis and prediction of effector protein structural homology.</title>
        <authorList>
            <person name="Moolhuijzen P.M."/>
            <person name="See P.T."/>
            <person name="Shi G."/>
            <person name="Powell H.R."/>
            <person name="Cockram J."/>
            <person name="Jorgensen L.N."/>
            <person name="Benslimane H."/>
            <person name="Strelkov S.E."/>
            <person name="Turner J."/>
            <person name="Liu Z."/>
            <person name="Moffat C.S."/>
        </authorList>
    </citation>
    <scope>NUCLEOTIDE SEQUENCE [LARGE SCALE GENOMIC DNA]</scope>
</reference>
<sequence>MPRFFRRIFSEISFRREQDVSDVQRSRRVLRRNPAGDLDEQHTPWRSSFFDAHIQGEEHRALRDGTSVADSDAQGAEQPILANQEFLPVRKTSRTRRKLSKRHRRPA</sequence>
<name>A0A2W1DFH9_9PLEO</name>
<organism evidence="2 4">
    <name type="scientific">Pyrenophora tritici-repentis</name>
    <dbReference type="NCBI Taxonomy" id="45151"/>
    <lineage>
        <taxon>Eukaryota</taxon>
        <taxon>Fungi</taxon>
        <taxon>Dikarya</taxon>
        <taxon>Ascomycota</taxon>
        <taxon>Pezizomycotina</taxon>
        <taxon>Dothideomycetes</taxon>
        <taxon>Pleosporomycetidae</taxon>
        <taxon>Pleosporales</taxon>
        <taxon>Pleosporineae</taxon>
        <taxon>Pleosporaceae</taxon>
        <taxon>Pyrenophora</taxon>
    </lineage>
</organism>
<accession>A0A2W1DFH9</accession>
<dbReference type="Proteomes" id="UP000245464">
    <property type="component" value="Chromosome 10"/>
</dbReference>
<dbReference type="OMA" id="KRIFPDH"/>
<protein>
    <submittedName>
        <fullName evidence="2">Uncharacterized protein</fullName>
    </submittedName>
</protein>
<gene>
    <name evidence="3" type="ORF">Ptr86124_008661</name>
    <name evidence="2" type="ORF">PtrM4_050780</name>
</gene>
<dbReference type="Proteomes" id="UP000249757">
    <property type="component" value="Unassembled WGS sequence"/>
</dbReference>
<evidence type="ECO:0000313" key="3">
    <source>
        <dbReference type="EMBL" id="KAI1512695.1"/>
    </source>
</evidence>
<reference evidence="3" key="3">
    <citation type="journal article" date="2022" name="bioRxiv">
        <title>A global pangenome for the wheat fungal pathogen Pyrenophora tritici-repentis and prediction of effector protein structural homology.</title>
        <authorList>
            <person name="Moolhuijzen P."/>
            <person name="See P.T."/>
            <person name="Shi G."/>
            <person name="Powell H.R."/>
            <person name="Cockram J."/>
            <person name="Jorgensen L.N."/>
            <person name="Benslimane H."/>
            <person name="Strelkov S.E."/>
            <person name="Turner J."/>
            <person name="Liu Z."/>
            <person name="Moffat C.S."/>
        </authorList>
    </citation>
    <scope>NUCLEOTIDE SEQUENCE</scope>
    <source>
        <strain evidence="3">86-124</strain>
    </source>
</reference>
<dbReference type="EMBL" id="NQIK02000010">
    <property type="protein sequence ID" value="KAF7565644.1"/>
    <property type="molecule type" value="Genomic_DNA"/>
</dbReference>